<protein>
    <submittedName>
        <fullName evidence="2">Uncharacterized protein</fullName>
    </submittedName>
</protein>
<gene>
    <name evidence="2" type="ORF">DP116_09420</name>
</gene>
<evidence type="ECO:0000256" key="1">
    <source>
        <dbReference type="SAM" id="MobiDB-lite"/>
    </source>
</evidence>
<comment type="caution">
    <text evidence="2">The sequence shown here is derived from an EMBL/GenBank/DDBJ whole genome shotgun (WGS) entry which is preliminary data.</text>
</comment>
<reference evidence="2 3" key="1">
    <citation type="submission" date="2018-06" db="EMBL/GenBank/DDBJ databases">
        <title>Comparative genomics of Brasilonema spp. strains.</title>
        <authorList>
            <person name="Alvarenga D.O."/>
            <person name="Fiore M.F."/>
            <person name="Varani A.M."/>
        </authorList>
    </citation>
    <scope>NUCLEOTIDE SEQUENCE [LARGE SCALE GENOMIC DNA]</scope>
    <source>
        <strain evidence="2 3">SPC951</strain>
    </source>
</reference>
<dbReference type="EMBL" id="QMEB01000054">
    <property type="protein sequence ID" value="NMG19668.1"/>
    <property type="molecule type" value="Genomic_DNA"/>
</dbReference>
<organism evidence="2 3">
    <name type="scientific">Brasilonema bromeliae SPC951</name>
    <dbReference type="NCBI Taxonomy" id="385972"/>
    <lineage>
        <taxon>Bacteria</taxon>
        <taxon>Bacillati</taxon>
        <taxon>Cyanobacteriota</taxon>
        <taxon>Cyanophyceae</taxon>
        <taxon>Nostocales</taxon>
        <taxon>Scytonemataceae</taxon>
        <taxon>Brasilonema</taxon>
        <taxon>Bromeliae group (in: Brasilonema)</taxon>
    </lineage>
</organism>
<keyword evidence="3" id="KW-1185">Reference proteome</keyword>
<name>A0ABX1P6Q4_9CYAN</name>
<feature type="region of interest" description="Disordered" evidence="1">
    <location>
        <begin position="19"/>
        <end position="61"/>
    </location>
</feature>
<evidence type="ECO:0000313" key="3">
    <source>
        <dbReference type="Proteomes" id="UP000718564"/>
    </source>
</evidence>
<accession>A0ABX1P6Q4</accession>
<dbReference type="Proteomes" id="UP000718564">
    <property type="component" value="Unassembled WGS sequence"/>
</dbReference>
<evidence type="ECO:0000313" key="2">
    <source>
        <dbReference type="EMBL" id="NMG19668.1"/>
    </source>
</evidence>
<proteinExistence type="predicted"/>
<sequence length="71" mass="7985">MWWGFSYVLCTLEEAQGAGRKKKGEKITHVKSVSPQHPAKLLPSEASSGVSPHPERYNQTKPEKVLAFKDY</sequence>